<dbReference type="AlphaFoldDB" id="A0A7Z2W0C3"/>
<feature type="domain" description="L,D-TPase catalytic" evidence="9">
    <location>
        <begin position="300"/>
        <end position="474"/>
    </location>
</feature>
<evidence type="ECO:0000256" key="2">
    <source>
        <dbReference type="ARBA" id="ARBA00005992"/>
    </source>
</evidence>
<dbReference type="RefSeq" id="WP_170204880.1">
    <property type="nucleotide sequence ID" value="NZ_CP051685.1"/>
</dbReference>
<dbReference type="GO" id="GO:0071555">
    <property type="term" value="P:cell wall organization"/>
    <property type="evidence" value="ECO:0007669"/>
    <property type="project" value="UniProtKB-UniRule"/>
</dbReference>
<dbReference type="InterPro" id="IPR036365">
    <property type="entry name" value="PGBD-like_sf"/>
</dbReference>
<evidence type="ECO:0000256" key="7">
    <source>
        <dbReference type="PROSITE-ProRule" id="PRU01373"/>
    </source>
</evidence>
<comment type="pathway">
    <text evidence="1 7">Cell wall biogenesis; peptidoglycan biosynthesis.</text>
</comment>
<proteinExistence type="inferred from homology"/>
<dbReference type="GO" id="GO:0009252">
    <property type="term" value="P:peptidoglycan biosynthetic process"/>
    <property type="evidence" value="ECO:0007669"/>
    <property type="project" value="UniProtKB-UniPathway"/>
</dbReference>
<evidence type="ECO:0000256" key="4">
    <source>
        <dbReference type="ARBA" id="ARBA00022960"/>
    </source>
</evidence>
<dbReference type="Proteomes" id="UP000502415">
    <property type="component" value="Chromosome"/>
</dbReference>
<dbReference type="SUPFAM" id="SSF141523">
    <property type="entry name" value="L,D-transpeptidase catalytic domain-like"/>
    <property type="match status" value="1"/>
</dbReference>
<dbReference type="CDD" id="cd16913">
    <property type="entry name" value="YkuD_like"/>
    <property type="match status" value="1"/>
</dbReference>
<evidence type="ECO:0000256" key="5">
    <source>
        <dbReference type="ARBA" id="ARBA00022984"/>
    </source>
</evidence>
<dbReference type="PANTHER" id="PTHR41533:SF2">
    <property type="entry name" value="BLR7131 PROTEIN"/>
    <property type="match status" value="1"/>
</dbReference>
<keyword evidence="5 7" id="KW-0573">Peptidoglycan synthesis</keyword>
<dbReference type="InterPro" id="IPR036366">
    <property type="entry name" value="PGBDSf"/>
</dbReference>
<dbReference type="SUPFAM" id="SSF47090">
    <property type="entry name" value="PGBD-like"/>
    <property type="match status" value="1"/>
</dbReference>
<dbReference type="InterPro" id="IPR052905">
    <property type="entry name" value="LD-transpeptidase_YkuD-like"/>
</dbReference>
<dbReference type="PANTHER" id="PTHR41533">
    <property type="entry name" value="L,D-TRANSPEPTIDASE HI_1667-RELATED"/>
    <property type="match status" value="1"/>
</dbReference>
<keyword evidence="11" id="KW-1185">Reference proteome</keyword>
<evidence type="ECO:0000256" key="1">
    <source>
        <dbReference type="ARBA" id="ARBA00004752"/>
    </source>
</evidence>
<evidence type="ECO:0000313" key="11">
    <source>
        <dbReference type="Proteomes" id="UP000502415"/>
    </source>
</evidence>
<dbReference type="Gene3D" id="2.40.440.10">
    <property type="entry name" value="L,D-transpeptidase catalytic domain-like"/>
    <property type="match status" value="1"/>
</dbReference>
<feature type="active site" description="Proton donor/acceptor" evidence="7">
    <location>
        <position position="429"/>
    </location>
</feature>
<accession>A0A7Z2W0C3</accession>
<dbReference type="Gene3D" id="1.10.101.10">
    <property type="entry name" value="PGBD-like superfamily/PGBD"/>
    <property type="match status" value="1"/>
</dbReference>
<dbReference type="InterPro" id="IPR005490">
    <property type="entry name" value="LD_TPept_cat_dom"/>
</dbReference>
<feature type="signal peptide" evidence="8">
    <location>
        <begin position="1"/>
        <end position="20"/>
    </location>
</feature>
<comment type="similarity">
    <text evidence="2">Belongs to the YkuD family.</text>
</comment>
<protein>
    <submittedName>
        <fullName evidence="10">L,D-transpeptidase family protein</fullName>
    </submittedName>
</protein>
<dbReference type="Pfam" id="PF20142">
    <property type="entry name" value="Scaffold"/>
    <property type="match status" value="1"/>
</dbReference>
<dbReference type="GO" id="GO:0004180">
    <property type="term" value="F:carboxypeptidase activity"/>
    <property type="evidence" value="ECO:0007669"/>
    <property type="project" value="UniProtKB-ARBA"/>
</dbReference>
<evidence type="ECO:0000256" key="6">
    <source>
        <dbReference type="ARBA" id="ARBA00023316"/>
    </source>
</evidence>
<name>A0A7Z2W0C3_9BURK</name>
<evidence type="ECO:0000256" key="8">
    <source>
        <dbReference type="SAM" id="SignalP"/>
    </source>
</evidence>
<dbReference type="Pfam" id="PF01471">
    <property type="entry name" value="PG_binding_1"/>
    <property type="match status" value="1"/>
</dbReference>
<evidence type="ECO:0000256" key="3">
    <source>
        <dbReference type="ARBA" id="ARBA00022679"/>
    </source>
</evidence>
<evidence type="ECO:0000313" key="10">
    <source>
        <dbReference type="EMBL" id="QJE02798.1"/>
    </source>
</evidence>
<dbReference type="InterPro" id="IPR045380">
    <property type="entry name" value="LD_TPept_scaffold_dom"/>
</dbReference>
<evidence type="ECO:0000259" key="9">
    <source>
        <dbReference type="PROSITE" id="PS52029"/>
    </source>
</evidence>
<keyword evidence="4 7" id="KW-0133">Cell shape</keyword>
<dbReference type="UniPathway" id="UPA00219"/>
<feature type="active site" description="Nucleophile" evidence="7">
    <location>
        <position position="448"/>
    </location>
</feature>
<keyword evidence="3" id="KW-0808">Transferase</keyword>
<dbReference type="InterPro" id="IPR038063">
    <property type="entry name" value="Transpep_catalytic_dom"/>
</dbReference>
<keyword evidence="8" id="KW-0732">Signal</keyword>
<dbReference type="InterPro" id="IPR002477">
    <property type="entry name" value="Peptidoglycan-bd-like"/>
</dbReference>
<dbReference type="EMBL" id="CP051685">
    <property type="protein sequence ID" value="QJE02798.1"/>
    <property type="molecule type" value="Genomic_DNA"/>
</dbReference>
<feature type="chain" id="PRO_5030856131" evidence="8">
    <location>
        <begin position="21"/>
        <end position="545"/>
    </location>
</feature>
<dbReference type="GO" id="GO:0008360">
    <property type="term" value="P:regulation of cell shape"/>
    <property type="evidence" value="ECO:0007669"/>
    <property type="project" value="UniProtKB-UniRule"/>
</dbReference>
<dbReference type="KEGG" id="mfy:HH212_24630"/>
<keyword evidence="6 7" id="KW-0961">Cell wall biogenesis/degradation</keyword>
<reference evidence="10 11" key="1">
    <citation type="submission" date="2020-04" db="EMBL/GenBank/DDBJ databases">
        <title>Genome sequencing of novel species.</title>
        <authorList>
            <person name="Heo J."/>
            <person name="Kim S.-J."/>
            <person name="Kim J.-S."/>
            <person name="Hong S.-B."/>
            <person name="Kwon S.-W."/>
        </authorList>
    </citation>
    <scope>NUCLEOTIDE SEQUENCE [LARGE SCALE GENOMIC DNA]</scope>
    <source>
        <strain evidence="10 11">GN2-R2</strain>
    </source>
</reference>
<organism evidence="10 11">
    <name type="scientific">Massilia forsythiae</name>
    <dbReference type="NCBI Taxonomy" id="2728020"/>
    <lineage>
        <taxon>Bacteria</taxon>
        <taxon>Pseudomonadati</taxon>
        <taxon>Pseudomonadota</taxon>
        <taxon>Betaproteobacteria</taxon>
        <taxon>Burkholderiales</taxon>
        <taxon>Oxalobacteraceae</taxon>
        <taxon>Telluria group</taxon>
        <taxon>Massilia</taxon>
    </lineage>
</organism>
<gene>
    <name evidence="10" type="ORF">HH212_24630</name>
</gene>
<sequence>MKLSHHIGAALAFCAAAAFAPVSSRAQAVPAAIRTLAAQASGAPAAPAGPYDEHGWLERFYAPRKYAPAWNGASAEAALWVLRRAALQGLDPLDYGAAALERQLRAGAAGGAGFDAALTLSMLRYLADLRVGRVRSEYHARPQDARLKGYDPVERLRAGLAAGRLQAAVQAAEPRLPQYGQVKAALAGYRALAGQPWAALPKPSARLAPGAAYAGAAALAQRLAALGDLPAAAPSAPEGTYGARLAQGVRRFQARHGLEPDGMLGRATVDALNVPPARRARQLALTLERLRWLPDFGAGPLVMVDLPAYRLWAQPQGGAAGNMPAALDMRVVIGSALKTETPLFVGQMRYLEFNPYWNVPRSILEKDILPRLARNPDYLAQNGMETVPAGAGMADLKAGRARVRQRPGPKNALGAVKFAMPNPMDIYLHSTPAPELFRRSRRDLSHGCIRVEDPAALAQYVLARQGQWDAAAVGRALQPGPTRHVDLAAPVPVVIFYATAGVGADGKPRFAADIYGRDAALEKQLAARHAAIAAATAATAAPGPA</sequence>
<dbReference type="GO" id="GO:0016740">
    <property type="term" value="F:transferase activity"/>
    <property type="evidence" value="ECO:0007669"/>
    <property type="project" value="UniProtKB-KW"/>
</dbReference>
<dbReference type="Pfam" id="PF03734">
    <property type="entry name" value="YkuD"/>
    <property type="match status" value="1"/>
</dbReference>
<dbReference type="PROSITE" id="PS52029">
    <property type="entry name" value="LD_TPASE"/>
    <property type="match status" value="1"/>
</dbReference>